<dbReference type="EMBL" id="WYET01000003">
    <property type="protein sequence ID" value="NVN18042.1"/>
    <property type="molecule type" value="Genomic_DNA"/>
</dbReference>
<sequence length="109" mass="12870">MTVNEFIANHDKQDFILAVKILGEENILFENQFSFLNDASMRRSRRLIRAFKHFGLEKDVHCVSWNIDKEGFMHCAFFVGDRFSTLQDVKRAHLNYFCNVPKNKICPKK</sequence>
<evidence type="ECO:0000313" key="2">
    <source>
        <dbReference type="Proteomes" id="UP000558089"/>
    </source>
</evidence>
<proteinExistence type="predicted"/>
<gene>
    <name evidence="1" type="ORF">GUA46_06800</name>
</gene>
<dbReference type="AlphaFoldDB" id="A0A850NHS0"/>
<evidence type="ECO:0000313" key="1">
    <source>
        <dbReference type="EMBL" id="NVN18042.1"/>
    </source>
</evidence>
<dbReference type="Proteomes" id="UP000558089">
    <property type="component" value="Unassembled WGS sequence"/>
</dbReference>
<protein>
    <submittedName>
        <fullName evidence="1">Uncharacterized protein</fullName>
    </submittedName>
</protein>
<comment type="caution">
    <text evidence="1">The sequence shown here is derived from an EMBL/GenBank/DDBJ whole genome shotgun (WGS) entry which is preliminary data.</text>
</comment>
<accession>A0A850NHS0</accession>
<dbReference type="RefSeq" id="WP_176619844.1">
    <property type="nucleotide sequence ID" value="NZ_WYET01000003.1"/>
</dbReference>
<keyword evidence="2" id="KW-1185">Reference proteome</keyword>
<organism evidence="1 2">
    <name type="scientific">Flagellimonas chongwuensis</name>
    <dbReference type="NCBI Taxonomy" id="2697365"/>
    <lineage>
        <taxon>Bacteria</taxon>
        <taxon>Pseudomonadati</taxon>
        <taxon>Bacteroidota</taxon>
        <taxon>Flavobacteriia</taxon>
        <taxon>Flavobacteriales</taxon>
        <taxon>Flavobacteriaceae</taxon>
        <taxon>Flagellimonas</taxon>
    </lineage>
</organism>
<reference evidence="1 2" key="1">
    <citation type="submission" date="2020-01" db="EMBL/GenBank/DDBJ databases">
        <title>Draft Genome Analysis of Muricauda sp. HICW Isolated from coastal seawater of PR China.</title>
        <authorList>
            <person name="Chen M.-X."/>
        </authorList>
    </citation>
    <scope>NUCLEOTIDE SEQUENCE [LARGE SCALE GENOMIC DNA]</scope>
    <source>
        <strain evidence="1 2">HICW</strain>
    </source>
</reference>
<name>A0A850NHS0_9FLAO</name>